<feature type="transmembrane region" description="Helical" evidence="6">
    <location>
        <begin position="85"/>
        <end position="105"/>
    </location>
</feature>
<comment type="caution">
    <text evidence="7">The sequence shown here is derived from an EMBL/GenBank/DDBJ whole genome shotgun (WGS) entry which is preliminary data.</text>
</comment>
<gene>
    <name evidence="7" type="ORF">BXY39_0054</name>
</gene>
<dbReference type="InParanoid" id="A0A3M0CUG7"/>
<proteinExistence type="predicted"/>
<comment type="subcellular location">
    <subcellularLocation>
        <location evidence="1">Cell membrane</location>
        <topology evidence="1">Multi-pass membrane protein</topology>
    </subcellularLocation>
</comment>
<feature type="transmembrane region" description="Helical" evidence="6">
    <location>
        <begin position="143"/>
        <end position="163"/>
    </location>
</feature>
<dbReference type="GO" id="GO:0022857">
    <property type="term" value="F:transmembrane transporter activity"/>
    <property type="evidence" value="ECO:0007669"/>
    <property type="project" value="InterPro"/>
</dbReference>
<dbReference type="Proteomes" id="UP000271227">
    <property type="component" value="Unassembled WGS sequence"/>
</dbReference>
<evidence type="ECO:0000256" key="2">
    <source>
        <dbReference type="ARBA" id="ARBA00022475"/>
    </source>
</evidence>
<evidence type="ECO:0000256" key="6">
    <source>
        <dbReference type="SAM" id="Phobius"/>
    </source>
</evidence>
<dbReference type="PANTHER" id="PTHR47089">
    <property type="entry name" value="ABC TRANSPORTER, PERMEASE PROTEIN"/>
    <property type="match status" value="1"/>
</dbReference>
<keyword evidence="8" id="KW-1185">Reference proteome</keyword>
<evidence type="ECO:0000256" key="3">
    <source>
        <dbReference type="ARBA" id="ARBA00022692"/>
    </source>
</evidence>
<evidence type="ECO:0000256" key="4">
    <source>
        <dbReference type="ARBA" id="ARBA00022989"/>
    </source>
</evidence>
<accession>A0A3M0CUG7</accession>
<dbReference type="InterPro" id="IPR001851">
    <property type="entry name" value="ABC_transp_permease"/>
</dbReference>
<evidence type="ECO:0000313" key="8">
    <source>
        <dbReference type="Proteomes" id="UP000271227"/>
    </source>
</evidence>
<dbReference type="CDD" id="cd06580">
    <property type="entry name" value="TM_PBP1_transp_TpRbsC_like"/>
    <property type="match status" value="1"/>
</dbReference>
<name>A0A3M0CUG7_9PROT</name>
<dbReference type="EMBL" id="REFR01000001">
    <property type="protein sequence ID" value="RMB13061.1"/>
    <property type="molecule type" value="Genomic_DNA"/>
</dbReference>
<dbReference type="FunCoup" id="A0A3M0CUG7">
    <property type="interactions" value="165"/>
</dbReference>
<feature type="transmembrane region" description="Helical" evidence="6">
    <location>
        <begin position="9"/>
        <end position="36"/>
    </location>
</feature>
<dbReference type="OrthoDB" id="45037at2"/>
<evidence type="ECO:0000256" key="5">
    <source>
        <dbReference type="ARBA" id="ARBA00023136"/>
    </source>
</evidence>
<keyword evidence="4 6" id="KW-1133">Transmembrane helix</keyword>
<dbReference type="RefSeq" id="WP_121936844.1">
    <property type="nucleotide sequence ID" value="NZ_REFR01000001.1"/>
</dbReference>
<dbReference type="Pfam" id="PF02653">
    <property type="entry name" value="BPD_transp_2"/>
    <property type="match status" value="1"/>
</dbReference>
<feature type="transmembrane region" description="Helical" evidence="6">
    <location>
        <begin position="243"/>
        <end position="266"/>
    </location>
</feature>
<dbReference type="PANTHER" id="PTHR47089:SF1">
    <property type="entry name" value="GUANOSINE ABC TRANSPORTER PERMEASE PROTEIN NUPP"/>
    <property type="match status" value="1"/>
</dbReference>
<keyword evidence="3 6" id="KW-0812">Transmembrane</keyword>
<feature type="transmembrane region" description="Helical" evidence="6">
    <location>
        <begin position="332"/>
        <end position="351"/>
    </location>
</feature>
<keyword evidence="2" id="KW-1003">Cell membrane</keyword>
<dbReference type="AlphaFoldDB" id="A0A3M0CUG7"/>
<evidence type="ECO:0000256" key="1">
    <source>
        <dbReference type="ARBA" id="ARBA00004651"/>
    </source>
</evidence>
<reference evidence="7 8" key="1">
    <citation type="submission" date="2018-10" db="EMBL/GenBank/DDBJ databases">
        <title>Genomic Encyclopedia of Archaeal and Bacterial Type Strains, Phase II (KMG-II): from individual species to whole genera.</title>
        <authorList>
            <person name="Goeker M."/>
        </authorList>
    </citation>
    <scope>NUCLEOTIDE SEQUENCE [LARGE SCALE GENOMIC DNA]</scope>
    <source>
        <strain evidence="7 8">DSM 25217</strain>
    </source>
</reference>
<evidence type="ECO:0000313" key="7">
    <source>
        <dbReference type="EMBL" id="RMB13061.1"/>
    </source>
</evidence>
<feature type="transmembrane region" description="Helical" evidence="6">
    <location>
        <begin position="56"/>
        <end position="78"/>
    </location>
</feature>
<feature type="transmembrane region" description="Helical" evidence="6">
    <location>
        <begin position="278"/>
        <end position="297"/>
    </location>
</feature>
<sequence length="377" mass="40244">MIARRRLPFVLEVVVLPGLNLLAAFLVSGLFVWALGEDPFEALGLLVYGAFGFQEAIGYSLYYATNFIFTGLAVSIAYHGGLFNIGGEGQAMLGGLGLTLAAFLFGGVSPFLAIVMAVLFSALFGAAWAAVPAYLQARRGSHIVITTIMFNFIAASLLAYLLVGPLQRPGGQMPESADFPEGVHLAHVHDLLARLGIAFESSPLNVSILIALACAVAVWFLLWRTRFGYELRVVGQNPDAARYAGIAVDRMTILVMLIAGGLAGMMGLNELLGEQLRLLGNFTLGYGFVGIAVAFMGRNHPVGIVLAALLFGALYQGGAELAFEMSEVTRDLVVLIQGVVILFAGAMEHLFRDPVAAAYRRWTSGRVQSRVQSRGAA</sequence>
<organism evidence="7 8">
    <name type="scientific">Eilatimonas milleporae</name>
    <dbReference type="NCBI Taxonomy" id="911205"/>
    <lineage>
        <taxon>Bacteria</taxon>
        <taxon>Pseudomonadati</taxon>
        <taxon>Pseudomonadota</taxon>
        <taxon>Alphaproteobacteria</taxon>
        <taxon>Kordiimonadales</taxon>
        <taxon>Kordiimonadaceae</taxon>
        <taxon>Eilatimonas</taxon>
    </lineage>
</organism>
<protein>
    <submittedName>
        <fullName evidence="7">Nucleoside ABC transporter membrane protein</fullName>
    </submittedName>
</protein>
<feature type="transmembrane region" description="Helical" evidence="6">
    <location>
        <begin position="204"/>
        <end position="222"/>
    </location>
</feature>
<feature type="transmembrane region" description="Helical" evidence="6">
    <location>
        <begin position="304"/>
        <end position="326"/>
    </location>
</feature>
<keyword evidence="5 6" id="KW-0472">Membrane</keyword>
<feature type="transmembrane region" description="Helical" evidence="6">
    <location>
        <begin position="111"/>
        <end position="131"/>
    </location>
</feature>
<dbReference type="GO" id="GO:0005886">
    <property type="term" value="C:plasma membrane"/>
    <property type="evidence" value="ECO:0007669"/>
    <property type="project" value="UniProtKB-SubCell"/>
</dbReference>